<dbReference type="WBParaSite" id="HDID_0000850501-mRNA-1">
    <property type="protein sequence ID" value="HDID_0000850501-mRNA-1"/>
    <property type="gene ID" value="HDID_0000850501"/>
</dbReference>
<feature type="coiled-coil region" evidence="8">
    <location>
        <begin position="101"/>
        <end position="163"/>
    </location>
</feature>
<evidence type="ECO:0000313" key="9">
    <source>
        <dbReference type="EMBL" id="VDL60821.1"/>
    </source>
</evidence>
<dbReference type="EMBL" id="CABIJS010000038">
    <property type="protein sequence ID" value="VUZ40652.1"/>
    <property type="molecule type" value="Genomic_DNA"/>
</dbReference>
<dbReference type="GO" id="GO:0000974">
    <property type="term" value="C:Prp19 complex"/>
    <property type="evidence" value="ECO:0007669"/>
    <property type="project" value="TreeGrafter"/>
</dbReference>
<dbReference type="Proteomes" id="UP000274504">
    <property type="component" value="Unassembled WGS sequence"/>
</dbReference>
<evidence type="ECO:0000313" key="13">
    <source>
        <dbReference type="WBParaSite" id="HDID_0000850501-mRNA-1"/>
    </source>
</evidence>
<evidence type="ECO:0000256" key="5">
    <source>
        <dbReference type="ARBA" id="ARBA00022728"/>
    </source>
</evidence>
<dbReference type="Proteomes" id="UP000321570">
    <property type="component" value="Unassembled WGS sequence"/>
</dbReference>
<name>A0A0R3ST24_HYMDI</name>
<dbReference type="AlphaFoldDB" id="A0A0R3ST24"/>
<comment type="similarity">
    <text evidence="2">Belongs to the SPF27 family.</text>
</comment>
<keyword evidence="8" id="KW-0175">Coiled coil</keyword>
<dbReference type="GO" id="GO:0008380">
    <property type="term" value="P:RNA splicing"/>
    <property type="evidence" value="ECO:0007669"/>
    <property type="project" value="UniProtKB-KW"/>
</dbReference>
<dbReference type="GO" id="GO:0006397">
    <property type="term" value="P:mRNA processing"/>
    <property type="evidence" value="ECO:0007669"/>
    <property type="project" value="UniProtKB-KW"/>
</dbReference>
<dbReference type="OrthoDB" id="205794at2759"/>
<evidence type="ECO:0000256" key="1">
    <source>
        <dbReference type="ARBA" id="ARBA00004123"/>
    </source>
</evidence>
<reference evidence="9 11" key="2">
    <citation type="submission" date="2018-11" db="EMBL/GenBank/DDBJ databases">
        <authorList>
            <consortium name="Pathogen Informatics"/>
        </authorList>
    </citation>
    <scope>NUCLEOTIDE SEQUENCE [LARGE SCALE GENOMIC DNA]</scope>
</reference>
<dbReference type="GO" id="GO:0071011">
    <property type="term" value="C:precatalytic spliceosome"/>
    <property type="evidence" value="ECO:0007669"/>
    <property type="project" value="TreeGrafter"/>
</dbReference>
<organism evidence="13">
    <name type="scientific">Hymenolepis diminuta</name>
    <name type="common">Rat tapeworm</name>
    <dbReference type="NCBI Taxonomy" id="6216"/>
    <lineage>
        <taxon>Eukaryota</taxon>
        <taxon>Metazoa</taxon>
        <taxon>Spiralia</taxon>
        <taxon>Lophotrochozoa</taxon>
        <taxon>Platyhelminthes</taxon>
        <taxon>Cestoda</taxon>
        <taxon>Eucestoda</taxon>
        <taxon>Cyclophyllidea</taxon>
        <taxon>Hymenolepididae</taxon>
        <taxon>Hymenolepis</taxon>
    </lineage>
</organism>
<proteinExistence type="inferred from homology"/>
<accession>A0A0R3ST24</accession>
<comment type="subcellular location">
    <subcellularLocation>
        <location evidence="1">Nucleus</location>
    </subcellularLocation>
</comment>
<evidence type="ECO:0000256" key="7">
    <source>
        <dbReference type="ARBA" id="ARBA00023242"/>
    </source>
</evidence>
<evidence type="ECO:0000256" key="4">
    <source>
        <dbReference type="ARBA" id="ARBA00022664"/>
    </source>
</evidence>
<evidence type="ECO:0000256" key="3">
    <source>
        <dbReference type="ARBA" id="ARBA00014158"/>
    </source>
</evidence>
<keyword evidence="4" id="KW-0507">mRNA processing</keyword>
<dbReference type="Pfam" id="PF05700">
    <property type="entry name" value="BCAS2"/>
    <property type="match status" value="1"/>
</dbReference>
<dbReference type="EMBL" id="UYSG01011089">
    <property type="protein sequence ID" value="VDL60821.1"/>
    <property type="molecule type" value="Genomic_DNA"/>
</dbReference>
<evidence type="ECO:0000256" key="8">
    <source>
        <dbReference type="SAM" id="Coils"/>
    </source>
</evidence>
<dbReference type="PANTHER" id="PTHR13296">
    <property type="entry name" value="BCAS2 PROTEIN"/>
    <property type="match status" value="1"/>
</dbReference>
<evidence type="ECO:0000313" key="11">
    <source>
        <dbReference type="Proteomes" id="UP000274504"/>
    </source>
</evidence>
<keyword evidence="12" id="KW-1185">Reference proteome</keyword>
<protein>
    <recommendedName>
        <fullName evidence="3">Pre-mRNA-splicing factor SPF27</fullName>
    </recommendedName>
</protein>
<evidence type="ECO:0000256" key="6">
    <source>
        <dbReference type="ARBA" id="ARBA00023187"/>
    </source>
</evidence>
<dbReference type="GO" id="GO:0071013">
    <property type="term" value="C:catalytic step 2 spliceosome"/>
    <property type="evidence" value="ECO:0007669"/>
    <property type="project" value="TreeGrafter"/>
</dbReference>
<evidence type="ECO:0000256" key="2">
    <source>
        <dbReference type="ARBA" id="ARBA00010788"/>
    </source>
</evidence>
<dbReference type="InterPro" id="IPR008409">
    <property type="entry name" value="SPF27"/>
</dbReference>
<keyword evidence="5" id="KW-0747">Spliceosome</keyword>
<reference evidence="13" key="1">
    <citation type="submission" date="2017-02" db="UniProtKB">
        <authorList>
            <consortium name="WormBaseParasite"/>
        </authorList>
    </citation>
    <scope>IDENTIFICATION</scope>
</reference>
<gene>
    <name evidence="9" type="ORF">HDID_LOCUS8503</name>
    <name evidence="10" type="ORF">WMSIL1_LOCUS1661</name>
</gene>
<dbReference type="PANTHER" id="PTHR13296:SF0">
    <property type="entry name" value="PRE-MRNA-SPLICING FACTOR SPF27"/>
    <property type="match status" value="1"/>
</dbReference>
<dbReference type="STRING" id="6216.A0A0R3ST24"/>
<evidence type="ECO:0000313" key="10">
    <source>
        <dbReference type="EMBL" id="VUZ40652.1"/>
    </source>
</evidence>
<keyword evidence="7" id="KW-0539">Nucleus</keyword>
<keyword evidence="6" id="KW-0508">mRNA splicing</keyword>
<evidence type="ECO:0000313" key="12">
    <source>
        <dbReference type="Proteomes" id="UP000321570"/>
    </source>
</evidence>
<reference evidence="10 12" key="3">
    <citation type="submission" date="2019-07" db="EMBL/GenBank/DDBJ databases">
        <authorList>
            <person name="Jastrzebski P J."/>
            <person name="Paukszto L."/>
            <person name="Jastrzebski P J."/>
        </authorList>
    </citation>
    <scope>NUCLEOTIDE SEQUENCE [LARGE SCALE GENOMIC DNA]</scope>
    <source>
        <strain evidence="10 12">WMS-il1</strain>
    </source>
</reference>
<sequence>MEHQSAVVDALPYFDKGYDENGMKEANALLAEEMRRYRPTKNYLENFPSLNGPVSTKFETEVMRTEYHRLANRLPMEMLSMKRYELPPPPTSKLTDLRAWQEAIENAHAQLEHQVIRLNNLELMTEFGSTVWKTYNEELEKILKKHEKELLEIRRRVQEINWQRKQEQTKSGETLTRLEEEWVSLVGKNYEIEQAILDLEQELHAAGIGTTTNDEEEP</sequence>